<protein>
    <submittedName>
        <fullName evidence="2">Heavy metal-binding domain-containing protein</fullName>
    </submittedName>
</protein>
<comment type="caution">
    <text evidence="2">The sequence shown here is derived from an EMBL/GenBank/DDBJ whole genome shotgun (WGS) entry which is preliminary data.</text>
</comment>
<gene>
    <name evidence="2" type="ORF">IAA52_13390</name>
</gene>
<comment type="similarity">
    <text evidence="1">Belongs to the UPF0145 family.</text>
</comment>
<dbReference type="Pfam" id="PF01906">
    <property type="entry name" value="YbjQ_1"/>
    <property type="match status" value="1"/>
</dbReference>
<dbReference type="CDD" id="cd00350">
    <property type="entry name" value="rubredoxin_like"/>
    <property type="match status" value="1"/>
</dbReference>
<dbReference type="InterPro" id="IPR035439">
    <property type="entry name" value="UPF0145_dom_sf"/>
</dbReference>
<dbReference type="AlphaFoldDB" id="A0A9D0ZNW4"/>
<evidence type="ECO:0000313" key="2">
    <source>
        <dbReference type="EMBL" id="HIQ84078.1"/>
    </source>
</evidence>
<dbReference type="Gene3D" id="3.30.110.70">
    <property type="entry name" value="Hypothetical protein apc22750. Chain B"/>
    <property type="match status" value="1"/>
</dbReference>
<dbReference type="Proteomes" id="UP000824260">
    <property type="component" value="Unassembled WGS sequence"/>
</dbReference>
<evidence type="ECO:0000256" key="1">
    <source>
        <dbReference type="ARBA" id="ARBA00010751"/>
    </source>
</evidence>
<dbReference type="SUPFAM" id="SSF117782">
    <property type="entry name" value="YbjQ-like"/>
    <property type="match status" value="1"/>
</dbReference>
<name>A0A9D0ZNW4_9FIRM</name>
<proteinExistence type="inferred from homology"/>
<reference evidence="2" key="2">
    <citation type="journal article" date="2021" name="PeerJ">
        <title>Extensive microbial diversity within the chicken gut microbiome revealed by metagenomics and culture.</title>
        <authorList>
            <person name="Gilroy R."/>
            <person name="Ravi A."/>
            <person name="Getino M."/>
            <person name="Pursley I."/>
            <person name="Horton D.L."/>
            <person name="Alikhan N.F."/>
            <person name="Baker D."/>
            <person name="Gharbi K."/>
            <person name="Hall N."/>
            <person name="Watson M."/>
            <person name="Adriaenssens E.M."/>
            <person name="Foster-Nyarko E."/>
            <person name="Jarju S."/>
            <person name="Secka A."/>
            <person name="Antonio M."/>
            <person name="Oren A."/>
            <person name="Chaudhuri R.R."/>
            <person name="La Ragione R."/>
            <person name="Hildebrand F."/>
            <person name="Pallen M.J."/>
        </authorList>
    </citation>
    <scope>NUCLEOTIDE SEQUENCE</scope>
    <source>
        <strain evidence="2">ChiSjej6B24-2974</strain>
    </source>
</reference>
<reference evidence="2" key="1">
    <citation type="submission" date="2020-10" db="EMBL/GenBank/DDBJ databases">
        <authorList>
            <person name="Gilroy R."/>
        </authorList>
    </citation>
    <scope>NUCLEOTIDE SEQUENCE</scope>
    <source>
        <strain evidence="2">ChiSjej6B24-2974</strain>
    </source>
</reference>
<accession>A0A9D0ZNW4</accession>
<dbReference type="InterPro" id="IPR002765">
    <property type="entry name" value="UPF0145_YbjQ-like"/>
</dbReference>
<organism evidence="2 3">
    <name type="scientific">Candidatus Pullichristensenella stercorigallinarum</name>
    <dbReference type="NCBI Taxonomy" id="2840909"/>
    <lineage>
        <taxon>Bacteria</taxon>
        <taxon>Bacillati</taxon>
        <taxon>Bacillota</taxon>
        <taxon>Clostridia</taxon>
        <taxon>Candidatus Pullichristensenella</taxon>
    </lineage>
</organism>
<evidence type="ECO:0000313" key="3">
    <source>
        <dbReference type="Proteomes" id="UP000824260"/>
    </source>
</evidence>
<dbReference type="EMBL" id="DVFZ01000122">
    <property type="protein sequence ID" value="HIQ84078.1"/>
    <property type="molecule type" value="Genomic_DNA"/>
</dbReference>
<sequence>MFSGCHYYHGNGNDTADTARAKAISSVTAQAQEVGANAIIGLDVDYRIYFNPNHAYSSTAVFANGTAVRIERIQEESEADLELPVYPADTSAPLRPTHLRLCGQRAALEMMVYKGEAPRSVLAEIKIKTAYGQEIDLGSAAFGGFSQSNKADERLLASDFSLLASPVPRPAVSAVVKIAGVYDTSEADALQALRVKYGPDAICPYFKDESVWQCVCGTRNALENETCALCARPRDMEKASLTPLNISEAEKLSSAAEICRYISGLGLAKTEAIQKMLEDLQEAAQLEKAYGNNKSSALRVLQDTLAIVNPPERITCPVCGFECTRDYAKARKKCPECGAQIWRED</sequence>